<feature type="transmembrane region" description="Helical" evidence="1">
    <location>
        <begin position="200"/>
        <end position="220"/>
    </location>
</feature>
<keyword evidence="4" id="KW-1185">Reference proteome</keyword>
<keyword evidence="1" id="KW-0472">Membrane</keyword>
<protein>
    <recommendedName>
        <fullName evidence="5">DUF998 domain-containing protein</fullName>
    </recommendedName>
</protein>
<evidence type="ECO:0000313" key="3">
    <source>
        <dbReference type="EMBL" id="MCF7222985.1"/>
    </source>
</evidence>
<dbReference type="Proteomes" id="UP001430796">
    <property type="component" value="Unassembled WGS sequence"/>
</dbReference>
<keyword evidence="1" id="KW-1133">Transmembrane helix</keyword>
<keyword evidence="1" id="KW-0812">Transmembrane</keyword>
<proteinExistence type="predicted"/>
<gene>
    <name evidence="2" type="ORF">L3V18_05645</name>
    <name evidence="3" type="ORF">L3V18_14500</name>
</gene>
<feature type="transmembrane region" description="Helical" evidence="1">
    <location>
        <begin position="133"/>
        <end position="150"/>
    </location>
</feature>
<evidence type="ECO:0000313" key="4">
    <source>
        <dbReference type="Proteomes" id="UP001430796"/>
    </source>
</evidence>
<evidence type="ECO:0000313" key="2">
    <source>
        <dbReference type="EMBL" id="MCF7221274.1"/>
    </source>
</evidence>
<dbReference type="EMBL" id="JAKJPO010000002">
    <property type="protein sequence ID" value="MCF7221274.1"/>
    <property type="molecule type" value="Genomic_DNA"/>
</dbReference>
<reference evidence="3 4" key="3">
    <citation type="submission" date="2022-01" db="EMBL/GenBank/DDBJ databases">
        <authorList>
            <person name="Zhou L.Y."/>
        </authorList>
    </citation>
    <scope>NUCLEOTIDE SEQUENCE [LARGE SCALE GENOMIC DNA]</scope>
    <source>
        <strain evidence="3 4">TLK-CK17</strain>
    </source>
</reference>
<comment type="caution">
    <text evidence="3">The sequence shown here is derived from an EMBL/GenBank/DDBJ whole genome shotgun (WGS) entry which is preliminary data.</text>
</comment>
<accession>A0ABS9HVQ9</accession>
<evidence type="ECO:0008006" key="5">
    <source>
        <dbReference type="Google" id="ProtNLM"/>
    </source>
</evidence>
<sequence length="229" mass="25208">MEVPKPTSAPTGLPAWPLPLLCALLPLLAAHLAWWLSVQGELVAACNPYLDGCVSISRAARHGLGNLLFRLAMLPCATVQVAVWWCAAQWLQRGTGVPARALPWLGLTAGAFLGLYAAFLGSEGETYGLLRRYGITVYFGASFLALMSVLRRMSRQWQDAPAFAPLRIVALGMLAVGLASVTVTASVADQLARDRWENRLEWALGLWLTAMFAVLAWHWWRERLRIVLK</sequence>
<dbReference type="EMBL" id="JAKJPO010000010">
    <property type="protein sequence ID" value="MCF7222985.1"/>
    <property type="molecule type" value="Genomic_DNA"/>
</dbReference>
<feature type="transmembrane region" description="Helical" evidence="1">
    <location>
        <begin position="15"/>
        <end position="36"/>
    </location>
</feature>
<reference evidence="4" key="2">
    <citation type="submission" date="2022-01" db="EMBL/GenBank/DDBJ databases">
        <title>Lysobacter chinensis sp. nov., a bacterium isolated from cow dung compost.</title>
        <authorList>
            <person name="Zhou L.Y."/>
        </authorList>
    </citation>
    <scope>NUCLEOTIDE SEQUENCE [LARGE SCALE GENOMIC DNA]</scope>
    <source>
        <strain evidence="4">TLK-CK17</strain>
    </source>
</reference>
<name>A0ABS9HVQ9_9GAMM</name>
<evidence type="ECO:0000256" key="1">
    <source>
        <dbReference type="SAM" id="Phobius"/>
    </source>
</evidence>
<feature type="transmembrane region" description="Helical" evidence="1">
    <location>
        <begin position="102"/>
        <end position="121"/>
    </location>
</feature>
<organism evidence="3 4">
    <name type="scientific">Marilutibacter chinensis</name>
    <dbReference type="NCBI Taxonomy" id="2912247"/>
    <lineage>
        <taxon>Bacteria</taxon>
        <taxon>Pseudomonadati</taxon>
        <taxon>Pseudomonadota</taxon>
        <taxon>Gammaproteobacteria</taxon>
        <taxon>Lysobacterales</taxon>
        <taxon>Lysobacteraceae</taxon>
        <taxon>Marilutibacter</taxon>
    </lineage>
</organism>
<reference evidence="3 4" key="1">
    <citation type="submission" date="2022-01" db="EMBL/GenBank/DDBJ databases">
        <title>Lysobacter chinensis sp. nov., a bacterium isolated from cow dung compost.</title>
        <authorList>
            <person name="Liu Y."/>
        </authorList>
    </citation>
    <scope>NUCLEOTIDE SEQUENCE [LARGE SCALE GENOMIC DNA]</scope>
    <source>
        <strain evidence="3 4">TLK-CK17</strain>
    </source>
</reference>
<feature type="transmembrane region" description="Helical" evidence="1">
    <location>
        <begin position="162"/>
        <end position="188"/>
    </location>
</feature>
<feature type="transmembrane region" description="Helical" evidence="1">
    <location>
        <begin position="67"/>
        <end position="90"/>
    </location>
</feature>